<evidence type="ECO:0000256" key="1">
    <source>
        <dbReference type="SAM" id="SignalP"/>
    </source>
</evidence>
<dbReference type="SUPFAM" id="SSF51695">
    <property type="entry name" value="PLC-like phosphodiesterases"/>
    <property type="match status" value="1"/>
</dbReference>
<dbReference type="GO" id="GO:0006644">
    <property type="term" value="P:phospholipid metabolic process"/>
    <property type="evidence" value="ECO:0007669"/>
    <property type="project" value="TreeGrafter"/>
</dbReference>
<evidence type="ECO:0000259" key="2">
    <source>
        <dbReference type="Pfam" id="PF03009"/>
    </source>
</evidence>
<evidence type="ECO:0000313" key="4">
    <source>
        <dbReference type="EMBL" id="KAA5407174.1"/>
    </source>
</evidence>
<dbReference type="Proteomes" id="UP000325055">
    <property type="component" value="Unassembled WGS sequence"/>
</dbReference>
<dbReference type="GO" id="GO:0005886">
    <property type="term" value="C:plasma membrane"/>
    <property type="evidence" value="ECO:0007669"/>
    <property type="project" value="TreeGrafter"/>
</dbReference>
<organism evidence="3 5">
    <name type="scientific">Bacteroides cellulosilyticus</name>
    <dbReference type="NCBI Taxonomy" id="246787"/>
    <lineage>
        <taxon>Bacteria</taxon>
        <taxon>Pseudomonadati</taxon>
        <taxon>Bacteroidota</taxon>
        <taxon>Bacteroidia</taxon>
        <taxon>Bacteroidales</taxon>
        <taxon>Bacteroidaceae</taxon>
        <taxon>Bacteroides</taxon>
    </lineage>
</organism>
<evidence type="ECO:0000313" key="3">
    <source>
        <dbReference type="EMBL" id="ALJ58358.1"/>
    </source>
</evidence>
<reference evidence="3 5" key="1">
    <citation type="journal article" date="2015" name="Science">
        <title>Genetic determinants of in vivo fitness and diet responsiveness in multiple human gut Bacteroides.</title>
        <authorList>
            <person name="Wu M."/>
            <person name="McNulty N.P."/>
            <person name="Rodionov D.A."/>
            <person name="Khoroshkin M.S."/>
            <person name="Griffin N.W."/>
            <person name="Cheng J."/>
            <person name="Latreille P."/>
            <person name="Kerstetter R.A."/>
            <person name="Terrapon N."/>
            <person name="Henrissat B."/>
            <person name="Osterman A.L."/>
            <person name="Gordon J.I."/>
        </authorList>
    </citation>
    <scope>NUCLEOTIDE SEQUENCE [LARGE SCALE GENOMIC DNA]</scope>
    <source>
        <strain evidence="3 5">WH2</strain>
    </source>
</reference>
<dbReference type="Gene3D" id="3.20.20.190">
    <property type="entry name" value="Phosphatidylinositol (PI) phosphodiesterase"/>
    <property type="match status" value="1"/>
</dbReference>
<dbReference type="Pfam" id="PF03009">
    <property type="entry name" value="GDPD"/>
    <property type="match status" value="1"/>
</dbReference>
<dbReference type="RefSeq" id="WP_029428432.1">
    <property type="nucleotide sequence ID" value="NZ_CP012801.1"/>
</dbReference>
<dbReference type="GO" id="GO:0008889">
    <property type="term" value="F:glycerophosphodiester phosphodiesterase activity"/>
    <property type="evidence" value="ECO:0007669"/>
    <property type="project" value="TreeGrafter"/>
</dbReference>
<evidence type="ECO:0000313" key="5">
    <source>
        <dbReference type="Proteomes" id="UP000061809"/>
    </source>
</evidence>
<dbReference type="InterPro" id="IPR030395">
    <property type="entry name" value="GP_PDE_dom"/>
</dbReference>
<feature type="chain" id="PRO_5033234295" evidence="1">
    <location>
        <begin position="27"/>
        <end position="535"/>
    </location>
</feature>
<gene>
    <name evidence="3" type="ORF">BcellWH2_01096</name>
    <name evidence="4" type="ORF">F2Y86_16700</name>
</gene>
<dbReference type="PATRIC" id="fig|246787.4.peg.1129"/>
<dbReference type="InterPro" id="IPR017946">
    <property type="entry name" value="PLC-like_Pdiesterase_TIM-brl"/>
</dbReference>
<dbReference type="GO" id="GO:0006580">
    <property type="term" value="P:ethanolamine metabolic process"/>
    <property type="evidence" value="ECO:0007669"/>
    <property type="project" value="TreeGrafter"/>
</dbReference>
<dbReference type="GO" id="GO:0070291">
    <property type="term" value="P:N-acylethanolamine metabolic process"/>
    <property type="evidence" value="ECO:0007669"/>
    <property type="project" value="TreeGrafter"/>
</dbReference>
<feature type="domain" description="GP-PDE" evidence="2">
    <location>
        <begin position="211"/>
        <end position="297"/>
    </location>
</feature>
<reference evidence="4 6" key="2">
    <citation type="journal article" date="2019" name="Nat. Med.">
        <title>A library of human gut bacterial isolates paired with longitudinal multiomics data enables mechanistic microbiome research.</title>
        <authorList>
            <person name="Poyet M."/>
            <person name="Groussin M."/>
            <person name="Gibbons S.M."/>
            <person name="Avila-Pacheco J."/>
            <person name="Jiang X."/>
            <person name="Kearney S.M."/>
            <person name="Perrotta A.R."/>
            <person name="Berdy B."/>
            <person name="Zhao S."/>
            <person name="Lieberman T.D."/>
            <person name="Swanson P.K."/>
            <person name="Smith M."/>
            <person name="Roesemann S."/>
            <person name="Alexander J.E."/>
            <person name="Rich S.A."/>
            <person name="Livny J."/>
            <person name="Vlamakis H."/>
            <person name="Clish C."/>
            <person name="Bullock K."/>
            <person name="Deik A."/>
            <person name="Scott J."/>
            <person name="Pierce K.A."/>
            <person name="Xavier R.J."/>
            <person name="Alm E.J."/>
        </authorList>
    </citation>
    <scope>NUCLEOTIDE SEQUENCE [LARGE SCALE GENOMIC DNA]</scope>
    <source>
        <strain evidence="4 6">BIOML-A7</strain>
    </source>
</reference>
<dbReference type="AlphaFoldDB" id="A0A0P0GMG7"/>
<keyword evidence="1" id="KW-0732">Signal</keyword>
<dbReference type="KEGG" id="bcel:BcellWH2_01096"/>
<protein>
    <submittedName>
        <fullName evidence="3">Cytoplasmic glycerophosphodiester phosphodiesterase</fullName>
    </submittedName>
    <submittedName>
        <fullName evidence="4">Glycerophosphodiester phosphodiesterase family protein</fullName>
    </submittedName>
</protein>
<accession>A0A0P0GMG7</accession>
<sequence>MKTKKIINKSVSLFLLLLFIHSGLRATEVDATISLYSLFNPATDMENGIKGTVNSGGKIEVKIYEKGLNVLVYHTYITSSSTTFTGIATNYNKSSLGSGATYYPNVWNSKEIKTALGSVDRKKYDTSTTRPYPFLRSNLNLRVVITETNAQMSVCKIPGIGLIDRTGGNPLFHPKHFCHDLKNADNWATVAWLKMKQPDINKGSDLVIAAHRGIWGDNLGDGNPENSTAALAATKEYTPILESDIMITGNKELVVIHDYNLHRLTDYSGSNRDYLFNMSWSQLSGLHLRKRNMKVTDFKLLDFGALVDLLIQNQLVLTVDIKDIRARYDKTGNCVDNCDYDPKTHGEEAGKKIKDSWMAILKKCIEIAASKNALQYIAFKVPHKYSDMLAYVPDSTLSKVQFMPVIQPNRTDYLDFTDSWITEGGNRVIAYETNFKSKDDPYLKSFTRAGKTYQNFLHYVYERSGLRPGCYPEEPMGPKGIVNRWADWLIKDLRTDVRGDHYFLMTIPYGKIMVLTTDRPDIWQKISEIYNNKPN</sequence>
<dbReference type="PANTHER" id="PTHR46320:SF1">
    <property type="entry name" value="GLYCEROPHOSPHODIESTER PHOSPHODIESTERASE 1"/>
    <property type="match status" value="1"/>
</dbReference>
<dbReference type="Proteomes" id="UP000061809">
    <property type="component" value="Chromosome"/>
</dbReference>
<dbReference type="EMBL" id="CP012801">
    <property type="protein sequence ID" value="ALJ58358.1"/>
    <property type="molecule type" value="Genomic_DNA"/>
</dbReference>
<name>A0A0P0GMG7_9BACE</name>
<proteinExistence type="predicted"/>
<dbReference type="PANTHER" id="PTHR46320">
    <property type="entry name" value="GLYCEROPHOSPHODIESTER PHOSPHODIESTERASE 1"/>
    <property type="match status" value="1"/>
</dbReference>
<dbReference type="EMBL" id="VVYW01000013">
    <property type="protein sequence ID" value="KAA5407174.1"/>
    <property type="molecule type" value="Genomic_DNA"/>
</dbReference>
<evidence type="ECO:0000313" key="6">
    <source>
        <dbReference type="Proteomes" id="UP000325055"/>
    </source>
</evidence>
<feature type="signal peptide" evidence="1">
    <location>
        <begin position="1"/>
        <end position="26"/>
    </location>
</feature>